<evidence type="ECO:0000256" key="2">
    <source>
        <dbReference type="ARBA" id="ARBA00022692"/>
    </source>
</evidence>
<dbReference type="PANTHER" id="PTHR33048:SF163">
    <property type="entry name" value="INTEGRAL MEMBRANE PROTEIN (AFU_ORTHOLOGUE AFUA_8G05510)"/>
    <property type="match status" value="1"/>
</dbReference>
<proteinExistence type="inferred from homology"/>
<keyword evidence="9" id="KW-1185">Reference proteome</keyword>
<comment type="subcellular location">
    <subcellularLocation>
        <location evidence="1">Membrane</location>
        <topology evidence="1">Multi-pass membrane protein</topology>
    </subcellularLocation>
</comment>
<dbReference type="OrthoDB" id="5429740at2759"/>
<dbReference type="GeneID" id="37219678"/>
<keyword evidence="3 6" id="KW-1133">Transmembrane helix</keyword>
<sequence>MSSPFGEPPKGINLKESSTARNDAVVISMYMLAAITICFRLFSRKMVQQAKIGLDDWLIVGALSSGTANMACAIAGGRYGLGKHIWVVSIEDIVRMVHILYANVLLYILTVPLIKISIILSYRRLFGMQWTMWACIVLSIGYWIGCTVAFLCACKPISYYWTQYENPAGGHVVYKIYPFYIAHAVVNMAGDLLILLVPIPLVWRLKLRTAQKVQILSIFLLGGFVCVASAIRIYYFTFVNDVDATWNLGNVFIWSSVEPSIGIVCACLPVLQPLFRNIINRHANSPKRTTKTTKKGVRFAPDIMSKFNGDDRRQRREDEAVLTTTSVHVEMESVGKGRLSDEEDPYDIMSIKVQKDFQMEEEHR</sequence>
<evidence type="ECO:0000313" key="8">
    <source>
        <dbReference type="EMBL" id="RAL03734.1"/>
    </source>
</evidence>
<evidence type="ECO:0000259" key="7">
    <source>
        <dbReference type="Pfam" id="PF20684"/>
    </source>
</evidence>
<dbReference type="STRING" id="1448316.A0A395HBY8"/>
<feature type="transmembrane region" description="Helical" evidence="6">
    <location>
        <begin position="181"/>
        <end position="203"/>
    </location>
</feature>
<dbReference type="InterPro" id="IPR049326">
    <property type="entry name" value="Rhodopsin_dom_fungi"/>
</dbReference>
<gene>
    <name evidence="8" type="ORF">BO80DRAFT_268801</name>
</gene>
<comment type="similarity">
    <text evidence="5">Belongs to the SAT4 family.</text>
</comment>
<dbReference type="VEuPathDB" id="FungiDB:BO80DRAFT_268801"/>
<dbReference type="AlphaFoldDB" id="A0A395HBY8"/>
<protein>
    <recommendedName>
        <fullName evidence="7">Rhodopsin domain-containing protein</fullName>
    </recommendedName>
</protein>
<dbReference type="RefSeq" id="XP_025578061.1">
    <property type="nucleotide sequence ID" value="XM_025714813.1"/>
</dbReference>
<accession>A0A395HBY8</accession>
<organism evidence="8 9">
    <name type="scientific">Aspergillus ibericus CBS 121593</name>
    <dbReference type="NCBI Taxonomy" id="1448316"/>
    <lineage>
        <taxon>Eukaryota</taxon>
        <taxon>Fungi</taxon>
        <taxon>Dikarya</taxon>
        <taxon>Ascomycota</taxon>
        <taxon>Pezizomycotina</taxon>
        <taxon>Eurotiomycetes</taxon>
        <taxon>Eurotiomycetidae</taxon>
        <taxon>Eurotiales</taxon>
        <taxon>Aspergillaceae</taxon>
        <taxon>Aspergillus</taxon>
        <taxon>Aspergillus subgen. Circumdati</taxon>
    </lineage>
</organism>
<dbReference type="InterPro" id="IPR052337">
    <property type="entry name" value="SAT4-like"/>
</dbReference>
<evidence type="ECO:0000256" key="5">
    <source>
        <dbReference type="ARBA" id="ARBA00038359"/>
    </source>
</evidence>
<dbReference type="Proteomes" id="UP000249402">
    <property type="component" value="Unassembled WGS sequence"/>
</dbReference>
<feature type="transmembrane region" description="Helical" evidence="6">
    <location>
        <begin position="215"/>
        <end position="236"/>
    </location>
</feature>
<feature type="transmembrane region" description="Helical" evidence="6">
    <location>
        <begin position="251"/>
        <end position="271"/>
    </location>
</feature>
<dbReference type="Pfam" id="PF20684">
    <property type="entry name" value="Fung_rhodopsin"/>
    <property type="match status" value="1"/>
</dbReference>
<keyword evidence="4 6" id="KW-0472">Membrane</keyword>
<dbReference type="GO" id="GO:0016020">
    <property type="term" value="C:membrane"/>
    <property type="evidence" value="ECO:0007669"/>
    <property type="project" value="UniProtKB-SubCell"/>
</dbReference>
<feature type="transmembrane region" description="Helical" evidence="6">
    <location>
        <begin position="132"/>
        <end position="161"/>
    </location>
</feature>
<feature type="transmembrane region" description="Helical" evidence="6">
    <location>
        <begin position="54"/>
        <end position="79"/>
    </location>
</feature>
<evidence type="ECO:0000256" key="1">
    <source>
        <dbReference type="ARBA" id="ARBA00004141"/>
    </source>
</evidence>
<keyword evidence="2 6" id="KW-0812">Transmembrane</keyword>
<dbReference type="EMBL" id="KZ824426">
    <property type="protein sequence ID" value="RAL03734.1"/>
    <property type="molecule type" value="Genomic_DNA"/>
</dbReference>
<feature type="transmembrane region" description="Helical" evidence="6">
    <location>
        <begin position="99"/>
        <end position="120"/>
    </location>
</feature>
<evidence type="ECO:0000256" key="4">
    <source>
        <dbReference type="ARBA" id="ARBA00023136"/>
    </source>
</evidence>
<feature type="transmembrane region" description="Helical" evidence="6">
    <location>
        <begin position="24"/>
        <end position="42"/>
    </location>
</feature>
<name>A0A395HBY8_9EURO</name>
<reference evidence="8 9" key="1">
    <citation type="submission" date="2018-02" db="EMBL/GenBank/DDBJ databases">
        <title>The genomes of Aspergillus section Nigri reveals drivers in fungal speciation.</title>
        <authorList>
            <consortium name="DOE Joint Genome Institute"/>
            <person name="Vesth T.C."/>
            <person name="Nybo J."/>
            <person name="Theobald S."/>
            <person name="Brandl J."/>
            <person name="Frisvad J.C."/>
            <person name="Nielsen K.F."/>
            <person name="Lyhne E.K."/>
            <person name="Kogle M.E."/>
            <person name="Kuo A."/>
            <person name="Riley R."/>
            <person name="Clum A."/>
            <person name="Nolan M."/>
            <person name="Lipzen A."/>
            <person name="Salamov A."/>
            <person name="Henrissat B."/>
            <person name="Wiebenga A."/>
            <person name="De vries R.P."/>
            <person name="Grigoriev I.V."/>
            <person name="Mortensen U.H."/>
            <person name="Andersen M.R."/>
            <person name="Baker S.E."/>
        </authorList>
    </citation>
    <scope>NUCLEOTIDE SEQUENCE [LARGE SCALE GENOMIC DNA]</scope>
    <source>
        <strain evidence="8 9">CBS 121593</strain>
    </source>
</reference>
<evidence type="ECO:0000313" key="9">
    <source>
        <dbReference type="Proteomes" id="UP000249402"/>
    </source>
</evidence>
<feature type="domain" description="Rhodopsin" evidence="7">
    <location>
        <begin position="40"/>
        <end position="276"/>
    </location>
</feature>
<evidence type="ECO:0000256" key="3">
    <source>
        <dbReference type="ARBA" id="ARBA00022989"/>
    </source>
</evidence>
<evidence type="ECO:0000256" key="6">
    <source>
        <dbReference type="SAM" id="Phobius"/>
    </source>
</evidence>
<dbReference type="PANTHER" id="PTHR33048">
    <property type="entry name" value="PTH11-LIKE INTEGRAL MEMBRANE PROTEIN (AFU_ORTHOLOGUE AFUA_5G11245)"/>
    <property type="match status" value="1"/>
</dbReference>